<evidence type="ECO:0000256" key="1">
    <source>
        <dbReference type="SAM" id="MobiDB-lite"/>
    </source>
</evidence>
<dbReference type="GeneID" id="54565188"/>
<dbReference type="Proteomes" id="UP000799537">
    <property type="component" value="Unassembled WGS sequence"/>
</dbReference>
<protein>
    <submittedName>
        <fullName evidence="2">Uncharacterized protein</fullName>
    </submittedName>
</protein>
<dbReference type="RefSeq" id="XP_033670949.1">
    <property type="nucleotide sequence ID" value="XM_033811916.1"/>
</dbReference>
<gene>
    <name evidence="2" type="ORF">M409DRAFT_51828</name>
</gene>
<dbReference type="AlphaFoldDB" id="A0A6A6CV32"/>
<keyword evidence="3" id="KW-1185">Reference proteome</keyword>
<organism evidence="2 3">
    <name type="scientific">Zasmidium cellare ATCC 36951</name>
    <dbReference type="NCBI Taxonomy" id="1080233"/>
    <lineage>
        <taxon>Eukaryota</taxon>
        <taxon>Fungi</taxon>
        <taxon>Dikarya</taxon>
        <taxon>Ascomycota</taxon>
        <taxon>Pezizomycotina</taxon>
        <taxon>Dothideomycetes</taxon>
        <taxon>Dothideomycetidae</taxon>
        <taxon>Mycosphaerellales</taxon>
        <taxon>Mycosphaerellaceae</taxon>
        <taxon>Zasmidium</taxon>
    </lineage>
</organism>
<evidence type="ECO:0000313" key="2">
    <source>
        <dbReference type="EMBL" id="KAF2170060.1"/>
    </source>
</evidence>
<accession>A0A6A6CV32</accession>
<proteinExistence type="predicted"/>
<evidence type="ECO:0000313" key="3">
    <source>
        <dbReference type="Proteomes" id="UP000799537"/>
    </source>
</evidence>
<feature type="region of interest" description="Disordered" evidence="1">
    <location>
        <begin position="33"/>
        <end position="97"/>
    </location>
</feature>
<feature type="compositionally biased region" description="Low complexity" evidence="1">
    <location>
        <begin position="48"/>
        <end position="59"/>
    </location>
</feature>
<sequence length="167" mass="17550">MDRHGDFPVSSQQSAIDELLSAMLVPYNGQLIPASSVPSRDGSEDAHSTSIGAGATAASDQSRHAGGPHVSIRAYAPRVKDTGTSSRTGEYGKLPTDLKNGAGGVEFCKTTTSSPPGSAEAALQSKLSSSQRLVAEMQLKASWHCSRTSSRSSHLTSMSLLRLLHNR</sequence>
<dbReference type="EMBL" id="ML993586">
    <property type="protein sequence ID" value="KAF2170060.1"/>
    <property type="molecule type" value="Genomic_DNA"/>
</dbReference>
<name>A0A6A6CV32_ZASCE</name>
<reference evidence="2" key="1">
    <citation type="journal article" date="2020" name="Stud. Mycol.">
        <title>101 Dothideomycetes genomes: a test case for predicting lifestyles and emergence of pathogens.</title>
        <authorList>
            <person name="Haridas S."/>
            <person name="Albert R."/>
            <person name="Binder M."/>
            <person name="Bloem J."/>
            <person name="Labutti K."/>
            <person name="Salamov A."/>
            <person name="Andreopoulos B."/>
            <person name="Baker S."/>
            <person name="Barry K."/>
            <person name="Bills G."/>
            <person name="Bluhm B."/>
            <person name="Cannon C."/>
            <person name="Castanera R."/>
            <person name="Culley D."/>
            <person name="Daum C."/>
            <person name="Ezra D."/>
            <person name="Gonzalez J."/>
            <person name="Henrissat B."/>
            <person name="Kuo A."/>
            <person name="Liang C."/>
            <person name="Lipzen A."/>
            <person name="Lutzoni F."/>
            <person name="Magnuson J."/>
            <person name="Mondo S."/>
            <person name="Nolan M."/>
            <person name="Ohm R."/>
            <person name="Pangilinan J."/>
            <person name="Park H.-J."/>
            <person name="Ramirez L."/>
            <person name="Alfaro M."/>
            <person name="Sun H."/>
            <person name="Tritt A."/>
            <person name="Yoshinaga Y."/>
            <person name="Zwiers L.-H."/>
            <person name="Turgeon B."/>
            <person name="Goodwin S."/>
            <person name="Spatafora J."/>
            <person name="Crous P."/>
            <person name="Grigoriev I."/>
        </authorList>
    </citation>
    <scope>NUCLEOTIDE SEQUENCE</scope>
    <source>
        <strain evidence="2">ATCC 36951</strain>
    </source>
</reference>